<sequence>MTICEKRLKRIAGGEPFFPGEVVAMACALLERPAKGQIAGELDNCRSSENVQVAQEQSGIAHVPDTLQNGVEVAAMPVNDVTTGKPLTITLPDISSKAFWSGSGKDEVFHPETYRRWVKEAIERYCTIARIDVEVK</sequence>
<evidence type="ECO:0000313" key="1">
    <source>
        <dbReference type="EMBL" id="STT75324.1"/>
    </source>
</evidence>
<dbReference type="EMBL" id="UGLH01000005">
    <property type="protein sequence ID" value="STT75324.1"/>
    <property type="molecule type" value="Genomic_DNA"/>
</dbReference>
<evidence type="ECO:0000313" key="2">
    <source>
        <dbReference type="Proteomes" id="UP000254340"/>
    </source>
</evidence>
<proteinExistence type="predicted"/>
<gene>
    <name evidence="1" type="ORF">NCTC5047_01121</name>
</gene>
<reference evidence="1 2" key="1">
    <citation type="submission" date="2018-06" db="EMBL/GenBank/DDBJ databases">
        <authorList>
            <consortium name="Pathogen Informatics"/>
            <person name="Doyle S."/>
        </authorList>
    </citation>
    <scope>NUCLEOTIDE SEQUENCE [LARGE SCALE GENOMIC DNA]</scope>
    <source>
        <strain evidence="1 2">NCTC5047</strain>
    </source>
</reference>
<protein>
    <submittedName>
        <fullName evidence="1">Uncharacterized protein</fullName>
    </submittedName>
</protein>
<dbReference type="AlphaFoldDB" id="A0A377X977"/>
<dbReference type="Proteomes" id="UP000254340">
    <property type="component" value="Unassembled WGS sequence"/>
</dbReference>
<accession>A0A377X977</accession>
<name>A0A377X977_KLEPN</name>
<organism evidence="1 2">
    <name type="scientific">Klebsiella pneumoniae</name>
    <dbReference type="NCBI Taxonomy" id="573"/>
    <lineage>
        <taxon>Bacteria</taxon>
        <taxon>Pseudomonadati</taxon>
        <taxon>Pseudomonadota</taxon>
        <taxon>Gammaproteobacteria</taxon>
        <taxon>Enterobacterales</taxon>
        <taxon>Enterobacteriaceae</taxon>
        <taxon>Klebsiella/Raoultella group</taxon>
        <taxon>Klebsiella</taxon>
        <taxon>Klebsiella pneumoniae complex</taxon>
    </lineage>
</organism>